<name>A0A087MFU2_9GAMM</name>
<evidence type="ECO:0000313" key="8">
    <source>
        <dbReference type="EMBL" id="KFL35745.1"/>
    </source>
</evidence>
<dbReference type="Pfam" id="PF00884">
    <property type="entry name" value="Sulfatase"/>
    <property type="match status" value="1"/>
</dbReference>
<dbReference type="Proteomes" id="UP000029085">
    <property type="component" value="Unassembled WGS sequence"/>
</dbReference>
<reference evidence="8 9" key="2">
    <citation type="journal article" date="2015" name="Stand. Genomic Sci.">
        <title>High quality draft genomic sequence of Arenimonas donghaensis DSM 18148(T).</title>
        <authorList>
            <person name="Chen F."/>
            <person name="Wang H."/>
            <person name="Cao Y."/>
            <person name="Li X."/>
            <person name="Wang G."/>
        </authorList>
    </citation>
    <scope>NUCLEOTIDE SEQUENCE [LARGE SCALE GENOMIC DNA]</scope>
    <source>
        <strain evidence="8 9">HO3-R19</strain>
    </source>
</reference>
<dbReference type="Gene3D" id="3.40.720.10">
    <property type="entry name" value="Alkaline Phosphatase, subunit A"/>
    <property type="match status" value="1"/>
</dbReference>
<dbReference type="EMBL" id="AVCJ01000049">
    <property type="protein sequence ID" value="KFL35745.1"/>
    <property type="molecule type" value="Genomic_DNA"/>
</dbReference>
<keyword evidence="4 6" id="KW-1133">Transmembrane helix</keyword>
<feature type="transmembrane region" description="Helical" evidence="6">
    <location>
        <begin position="56"/>
        <end position="74"/>
    </location>
</feature>
<evidence type="ECO:0000259" key="7">
    <source>
        <dbReference type="Pfam" id="PF00884"/>
    </source>
</evidence>
<dbReference type="AlphaFoldDB" id="A0A087MFU2"/>
<organism evidence="8 9">
    <name type="scientific">Arenimonas donghaensis DSM 18148 = HO3-R19</name>
    <dbReference type="NCBI Taxonomy" id="1121014"/>
    <lineage>
        <taxon>Bacteria</taxon>
        <taxon>Pseudomonadati</taxon>
        <taxon>Pseudomonadota</taxon>
        <taxon>Gammaproteobacteria</taxon>
        <taxon>Lysobacterales</taxon>
        <taxon>Lysobacteraceae</taxon>
        <taxon>Arenimonas</taxon>
    </lineage>
</organism>
<evidence type="ECO:0000256" key="1">
    <source>
        <dbReference type="ARBA" id="ARBA00004651"/>
    </source>
</evidence>
<dbReference type="InterPro" id="IPR000917">
    <property type="entry name" value="Sulfatase_N"/>
</dbReference>
<keyword evidence="5 6" id="KW-0472">Membrane</keyword>
<dbReference type="GO" id="GO:0005886">
    <property type="term" value="C:plasma membrane"/>
    <property type="evidence" value="ECO:0007669"/>
    <property type="project" value="UniProtKB-SubCell"/>
</dbReference>
<reference evidence="9" key="1">
    <citation type="submission" date="2013-08" db="EMBL/GenBank/DDBJ databases">
        <title>Genome sequencing of Arenimonas donghaensis.</title>
        <authorList>
            <person name="Chen F."/>
            <person name="Wang G."/>
        </authorList>
    </citation>
    <scope>NUCLEOTIDE SEQUENCE [LARGE SCALE GENOMIC DNA]</scope>
    <source>
        <strain evidence="9">HO3-R19</strain>
    </source>
</reference>
<dbReference type="PATRIC" id="fig|1121014.3.peg.2394"/>
<evidence type="ECO:0000256" key="3">
    <source>
        <dbReference type="ARBA" id="ARBA00022692"/>
    </source>
</evidence>
<evidence type="ECO:0000256" key="6">
    <source>
        <dbReference type="SAM" id="Phobius"/>
    </source>
</evidence>
<keyword evidence="3 6" id="KW-0812">Transmembrane</keyword>
<dbReference type="STRING" id="1121014.N788_07460"/>
<gene>
    <name evidence="8" type="ORF">N788_07460</name>
</gene>
<sequence>MGWRHVAWAAAVPLAAAWLAAAALGTRYSPWGLALDGLVLLTLLVALRLSARGPIALWMTGVLYALLLVAAPAFKVAQLQQPVLAADATALVALLQVLSGWRLWLAAALLAGVALLAAWAWWPRRGGWLGLLLAAGVAAGWLLGAAWLDGQLDRAAPLASPDNLIERLERRGGGLFLMADFAHYRREKASVPGAAAVARALDGLSRPRMLAGPGFRPRNVHVVLIETAWDPLQLGHFRFSRDPFDPRFRRAMEQSKDSAVLVPGFGGATANAEFEALCGLPATRDQVAFEHTLAKPMPCLPRLLRQAGYLATASHPYHAGFWSRDQAYPLLGFERYYPVNAFELDDLDGMFLADASTYRQVLARLEQESDPRPQFNYVVSLSSHYPYERAAHRPDRIAVTPQAPLLEAYANAIAYSTQAFMDYVQEVQARDPDALVVGFGDHAPVLGQAPDPYELSGIVLPTRRDSVAEPPLMALPALARVPLLVFDGRKGVVPVGEIPMFAISDLVLSRLGEDAPRTWLSAFREAGLHADRTRLFLGHTTVRRGGHWQLCRGPHPDCEAARSLRERLVTLRQDLARGDQHALSWLQIAGLSAPTGMQVEKRFADCDLQVDAWGPDSLVQGQDFNPQADGSNTFWFRLASARGQPRLRIGQDLDVPLTIAGLNGSASLDPGQRDRLRDGDALAWVCPDGRQGQIGRLSMQPANVTASAQAGCAAGIKDFGPRELRAGEPFNVQPDGRPAGWLALSPGSQGFELTVAGQVVDYSISDQVASFTVDEALAPAFAQPGHIPVALACAGKVVARARITVLDPAPR</sequence>
<comment type="caution">
    <text evidence="8">The sequence shown here is derived from an EMBL/GenBank/DDBJ whole genome shotgun (WGS) entry which is preliminary data.</text>
</comment>
<protein>
    <recommendedName>
        <fullName evidence="7">Sulfatase N-terminal domain-containing protein</fullName>
    </recommendedName>
</protein>
<comment type="subcellular location">
    <subcellularLocation>
        <location evidence="1">Cell membrane</location>
        <topology evidence="1">Multi-pass membrane protein</topology>
    </subcellularLocation>
</comment>
<evidence type="ECO:0000256" key="2">
    <source>
        <dbReference type="ARBA" id="ARBA00022475"/>
    </source>
</evidence>
<accession>A0A087MFU2</accession>
<feature type="transmembrane region" description="Helical" evidence="6">
    <location>
        <begin position="32"/>
        <end position="49"/>
    </location>
</feature>
<evidence type="ECO:0000313" key="9">
    <source>
        <dbReference type="Proteomes" id="UP000029085"/>
    </source>
</evidence>
<feature type="transmembrane region" description="Helical" evidence="6">
    <location>
        <begin position="129"/>
        <end position="148"/>
    </location>
</feature>
<feature type="transmembrane region" description="Helical" evidence="6">
    <location>
        <begin position="101"/>
        <end position="122"/>
    </location>
</feature>
<dbReference type="PANTHER" id="PTHR47371:SF3">
    <property type="entry name" value="PHOSPHOGLYCEROL TRANSFERASE I"/>
    <property type="match status" value="1"/>
</dbReference>
<keyword evidence="9" id="KW-1185">Reference proteome</keyword>
<evidence type="ECO:0000256" key="4">
    <source>
        <dbReference type="ARBA" id="ARBA00022989"/>
    </source>
</evidence>
<proteinExistence type="predicted"/>
<feature type="domain" description="Sulfatase N-terminal" evidence="7">
    <location>
        <begin position="218"/>
        <end position="485"/>
    </location>
</feature>
<dbReference type="PANTHER" id="PTHR47371">
    <property type="entry name" value="LIPOTEICHOIC ACID SYNTHASE"/>
    <property type="match status" value="1"/>
</dbReference>
<dbReference type="InterPro" id="IPR050448">
    <property type="entry name" value="OpgB/LTA_synthase_biosynth"/>
</dbReference>
<dbReference type="SUPFAM" id="SSF53649">
    <property type="entry name" value="Alkaline phosphatase-like"/>
    <property type="match status" value="1"/>
</dbReference>
<dbReference type="InterPro" id="IPR017850">
    <property type="entry name" value="Alkaline_phosphatase_core_sf"/>
</dbReference>
<keyword evidence="2" id="KW-1003">Cell membrane</keyword>
<evidence type="ECO:0000256" key="5">
    <source>
        <dbReference type="ARBA" id="ARBA00023136"/>
    </source>
</evidence>
<dbReference type="CDD" id="cd16015">
    <property type="entry name" value="LTA_synthase"/>
    <property type="match status" value="1"/>
</dbReference>